<dbReference type="GO" id="GO:0016791">
    <property type="term" value="F:phosphatase activity"/>
    <property type="evidence" value="ECO:0007669"/>
    <property type="project" value="TreeGrafter"/>
</dbReference>
<dbReference type="KEGG" id="mgb:VO56_03100"/>
<protein>
    <recommendedName>
        <fullName evidence="5">COF family HAD hydrolase protein</fullName>
    </recommendedName>
</protein>
<name>A0A0D5ZKJ9_9BACT</name>
<evidence type="ECO:0000256" key="2">
    <source>
        <dbReference type="ARBA" id="ARBA00034778"/>
    </source>
</evidence>
<dbReference type="Gene3D" id="3.30.1240.10">
    <property type="match status" value="1"/>
</dbReference>
<dbReference type="GO" id="GO:0000287">
    <property type="term" value="F:magnesium ion binding"/>
    <property type="evidence" value="ECO:0007669"/>
    <property type="project" value="TreeGrafter"/>
</dbReference>
<dbReference type="EMBL" id="CP011021">
    <property type="protein sequence ID" value="AKA50204.1"/>
    <property type="molecule type" value="Genomic_DNA"/>
</dbReference>
<dbReference type="PANTHER" id="PTHR10000">
    <property type="entry name" value="PHOSPHOSERINE PHOSPHATASE"/>
    <property type="match status" value="1"/>
</dbReference>
<dbReference type="Pfam" id="PF08282">
    <property type="entry name" value="Hydrolase_3"/>
    <property type="match status" value="1"/>
</dbReference>
<evidence type="ECO:0000313" key="4">
    <source>
        <dbReference type="Proteomes" id="UP000032722"/>
    </source>
</evidence>
<dbReference type="Gene3D" id="3.40.50.1000">
    <property type="entry name" value="HAD superfamily/HAD-like"/>
    <property type="match status" value="1"/>
</dbReference>
<dbReference type="SUPFAM" id="SSF56784">
    <property type="entry name" value="HAD-like"/>
    <property type="match status" value="1"/>
</dbReference>
<proteinExistence type="inferred from homology"/>
<comment type="cofactor">
    <cofactor evidence="1">
        <name>Mg(2+)</name>
        <dbReference type="ChEBI" id="CHEBI:18420"/>
    </cofactor>
</comment>
<dbReference type="InterPro" id="IPR000150">
    <property type="entry name" value="Cof"/>
</dbReference>
<dbReference type="AlphaFoldDB" id="A0A0D5ZKJ9"/>
<accession>A0A0D5ZKJ9</accession>
<dbReference type="GO" id="GO:0005829">
    <property type="term" value="C:cytosol"/>
    <property type="evidence" value="ECO:0007669"/>
    <property type="project" value="TreeGrafter"/>
</dbReference>
<comment type="similarity">
    <text evidence="2">Belongs to the HAD-like hydrolase superfamily. Cof family.</text>
</comment>
<dbReference type="InterPro" id="IPR023214">
    <property type="entry name" value="HAD_sf"/>
</dbReference>
<dbReference type="NCBIfam" id="TIGR01484">
    <property type="entry name" value="HAD-SF-IIB"/>
    <property type="match status" value="1"/>
</dbReference>
<reference evidence="3 4" key="1">
    <citation type="journal article" date="2015" name="Genome Announc.">
        <title>Complete Genome Sequence of Mycoplasma meleagridis, a Possible Emerging Pathogen in Chickens.</title>
        <authorList>
            <person name="Abolnik C."/>
        </authorList>
    </citation>
    <scope>NUCLEOTIDE SEQUENCE [LARGE SCALE GENOMIC DNA]</scope>
    <source>
        <strain evidence="3 4">B2096 8B</strain>
    </source>
</reference>
<evidence type="ECO:0008006" key="5">
    <source>
        <dbReference type="Google" id="ProtNLM"/>
    </source>
</evidence>
<dbReference type="PATRIC" id="fig|29556.3.peg.612"/>
<evidence type="ECO:0000313" key="3">
    <source>
        <dbReference type="EMBL" id="AKA50204.1"/>
    </source>
</evidence>
<gene>
    <name evidence="3" type="ORF">VO56_03100</name>
</gene>
<sequence>MKKPEIIFVDLDATLLDSKDNYTKVPSKENLEAIERAKKAGIKVVVSTGRGINHETEYIVSKVGDLNYIAWNGAQIIHHNKSIKNFAIEKSVMQDLFNELDKAKASFILNSDPVNHAYVRNIFMKAIMIFTKFTGKPLSAFKNDLDVFKVLVWSPSRKKVHRLWKELSKKFEGKLNVALSGHKDHALEITAPEATKGDAEVFYCNFLGIDPQNAIHIGDSGNDATTKGKIGKAVALGNSVKRYKEIADEIFEHHYKDAAVGLYINKLIDKLERSK</sequence>
<dbReference type="PANTHER" id="PTHR10000:SF8">
    <property type="entry name" value="HAD SUPERFAMILY HYDROLASE-LIKE, TYPE 3"/>
    <property type="match status" value="1"/>
</dbReference>
<dbReference type="InterPro" id="IPR006379">
    <property type="entry name" value="HAD-SF_hydro_IIB"/>
</dbReference>
<evidence type="ECO:0000256" key="1">
    <source>
        <dbReference type="ARBA" id="ARBA00001946"/>
    </source>
</evidence>
<dbReference type="InterPro" id="IPR036412">
    <property type="entry name" value="HAD-like_sf"/>
</dbReference>
<dbReference type="Proteomes" id="UP000032722">
    <property type="component" value="Chromosome"/>
</dbReference>
<dbReference type="NCBIfam" id="TIGR00099">
    <property type="entry name" value="Cof-subfamily"/>
    <property type="match status" value="1"/>
</dbReference>
<dbReference type="HOGENOM" id="CLU_044146_1_3_14"/>
<organism evidence="4">
    <name type="scientific">Mycoplasmopsis gallinacea</name>
    <dbReference type="NCBI Taxonomy" id="29556"/>
    <lineage>
        <taxon>Bacteria</taxon>
        <taxon>Bacillati</taxon>
        <taxon>Mycoplasmatota</taxon>
        <taxon>Mycoplasmoidales</taxon>
        <taxon>Metamycoplasmataceae</taxon>
        <taxon>Mycoplasmopsis</taxon>
    </lineage>
</organism>